<reference evidence="4" key="1">
    <citation type="journal article" date="2017" name="Plant J.">
        <title>The pomegranate (Punica granatum L.) genome and the genomics of punicalagin biosynthesis.</title>
        <authorList>
            <person name="Qin G."/>
            <person name="Xu C."/>
            <person name="Ming R."/>
            <person name="Tang H."/>
            <person name="Guyot R."/>
            <person name="Kramer E.M."/>
            <person name="Hu Y."/>
            <person name="Yi X."/>
            <person name="Qi Y."/>
            <person name="Xu X."/>
            <person name="Gao Z."/>
            <person name="Pan H."/>
            <person name="Jian J."/>
            <person name="Tian Y."/>
            <person name="Yue Z."/>
            <person name="Xu Y."/>
        </authorList>
    </citation>
    <scope>NUCLEOTIDE SEQUENCE [LARGE SCALE GENOMIC DNA]</scope>
    <source>
        <strain evidence="4">cv. Dabenzi</strain>
    </source>
</reference>
<dbReference type="Gene3D" id="3.80.10.10">
    <property type="entry name" value="Ribonuclease Inhibitor"/>
    <property type="match status" value="1"/>
</dbReference>
<protein>
    <recommendedName>
        <fullName evidence="1">F-box domain-containing protein</fullName>
    </recommendedName>
</protein>
<evidence type="ECO:0000313" key="4">
    <source>
        <dbReference type="Proteomes" id="UP000197138"/>
    </source>
</evidence>
<dbReference type="PANTHER" id="PTHR13382">
    <property type="entry name" value="MITOCHONDRIAL ATP SYNTHASE COUPLING FACTOR B"/>
    <property type="match status" value="1"/>
</dbReference>
<dbReference type="InterPro" id="IPR050648">
    <property type="entry name" value="F-box_LRR-repeat"/>
</dbReference>
<sequence length="302" mass="34006">MEAEEAGQPHEALFLVLPYLPLFDLLALTQVCTSLRDAVHMDVLPWLELVIENPLSRKLSDDILLKFTSKASGRLRILSLSNCSKITDDGLLRVIQDNPLIEKLFVAGCTSLSPEGILDAVKTLISTSNRLRCLRINGIYNLNKDHLQPLQFYLELNQTTLQEPQVPAPIFFHDHGDSTRVRECNSRSIDVEICPKCDEVRMVFSCPRETCKECRGCIFCIPRCAECGVCVDASEETEEAVCGDLLCSACWVQLKPKCSFCNRPYCRQHRKQETRCSSGPHGFVCGVCNWEYIENMSNGKLV</sequence>
<evidence type="ECO:0000313" key="2">
    <source>
        <dbReference type="EMBL" id="OWM76650.1"/>
    </source>
</evidence>
<comment type="caution">
    <text evidence="2">The sequence shown here is derived from an EMBL/GenBank/DDBJ whole genome shotgun (WGS) entry which is preliminary data.</text>
</comment>
<dbReference type="InterPro" id="IPR001810">
    <property type="entry name" value="F-box_dom"/>
</dbReference>
<organism evidence="2 4">
    <name type="scientific">Punica granatum</name>
    <name type="common">Pomegranate</name>
    <dbReference type="NCBI Taxonomy" id="22663"/>
    <lineage>
        <taxon>Eukaryota</taxon>
        <taxon>Viridiplantae</taxon>
        <taxon>Streptophyta</taxon>
        <taxon>Embryophyta</taxon>
        <taxon>Tracheophyta</taxon>
        <taxon>Spermatophyta</taxon>
        <taxon>Magnoliopsida</taxon>
        <taxon>eudicotyledons</taxon>
        <taxon>Gunneridae</taxon>
        <taxon>Pentapetalae</taxon>
        <taxon>rosids</taxon>
        <taxon>malvids</taxon>
        <taxon>Myrtales</taxon>
        <taxon>Lythraceae</taxon>
        <taxon>Punica</taxon>
    </lineage>
</organism>
<gene>
    <name evidence="2" type="ORF">CDL15_Pgr009215</name>
    <name evidence="3" type="ORF">CRG98_031008</name>
</gene>
<proteinExistence type="predicted"/>
<dbReference type="STRING" id="22663.A0A218WWB7"/>
<reference evidence="3 5" key="3">
    <citation type="submission" date="2017-11" db="EMBL/GenBank/DDBJ databases">
        <title>De-novo sequencing of pomegranate (Punica granatum L.) genome.</title>
        <authorList>
            <person name="Akparov Z."/>
            <person name="Amiraslanov A."/>
            <person name="Hajiyeva S."/>
            <person name="Abbasov M."/>
            <person name="Kaur K."/>
            <person name="Hamwieh A."/>
            <person name="Solovyev V."/>
            <person name="Salamov A."/>
            <person name="Braich B."/>
            <person name="Kosarev P."/>
            <person name="Mahmoud A."/>
            <person name="Hajiyev E."/>
            <person name="Babayeva S."/>
            <person name="Izzatullayeva V."/>
            <person name="Mammadov A."/>
            <person name="Mammadov A."/>
            <person name="Sharifova S."/>
            <person name="Ojaghi J."/>
            <person name="Eynullazada K."/>
            <person name="Bayramov B."/>
            <person name="Abdulazimova A."/>
            <person name="Shahmuradov I."/>
        </authorList>
    </citation>
    <scope>NUCLEOTIDE SEQUENCE [LARGE SCALE GENOMIC DNA]</scope>
    <source>
        <strain evidence="3">AG2017</strain>
        <strain evidence="5">cv. AG2017</strain>
        <tissue evidence="3">Leaf</tissue>
    </source>
</reference>
<dbReference type="OrthoDB" id="10044893at2759"/>
<dbReference type="PROSITE" id="PS50181">
    <property type="entry name" value="FBOX"/>
    <property type="match status" value="1"/>
</dbReference>
<name>A0A218WWB7_PUNGR</name>
<dbReference type="GO" id="GO:0005737">
    <property type="term" value="C:cytoplasm"/>
    <property type="evidence" value="ECO:0007669"/>
    <property type="project" value="TreeGrafter"/>
</dbReference>
<dbReference type="Proteomes" id="UP000233551">
    <property type="component" value="Unassembled WGS sequence"/>
</dbReference>
<dbReference type="EMBL" id="PGOL01002369">
    <property type="protein sequence ID" value="PKI48589.1"/>
    <property type="molecule type" value="Genomic_DNA"/>
</dbReference>
<dbReference type="SUPFAM" id="SSF81383">
    <property type="entry name" value="F-box domain"/>
    <property type="match status" value="1"/>
</dbReference>
<dbReference type="GeneID" id="116200809"/>
<dbReference type="AlphaFoldDB" id="A0A218WWB7"/>
<feature type="domain" description="F-box" evidence="1">
    <location>
        <begin position="2"/>
        <end position="49"/>
    </location>
</feature>
<dbReference type="SUPFAM" id="SSF52047">
    <property type="entry name" value="RNI-like"/>
    <property type="match status" value="1"/>
</dbReference>
<dbReference type="Proteomes" id="UP000197138">
    <property type="component" value="Unassembled WGS sequence"/>
</dbReference>
<evidence type="ECO:0000313" key="3">
    <source>
        <dbReference type="EMBL" id="PKI48589.1"/>
    </source>
</evidence>
<evidence type="ECO:0000259" key="1">
    <source>
        <dbReference type="PROSITE" id="PS50181"/>
    </source>
</evidence>
<dbReference type="EMBL" id="MTKT01003159">
    <property type="protein sequence ID" value="OWM76650.1"/>
    <property type="molecule type" value="Genomic_DNA"/>
</dbReference>
<dbReference type="InterPro" id="IPR032675">
    <property type="entry name" value="LRR_dom_sf"/>
</dbReference>
<reference evidence="2" key="2">
    <citation type="submission" date="2017-06" db="EMBL/GenBank/DDBJ databases">
        <title>The pomegranate genome and the genomics of punicalagin biosynthesis.</title>
        <authorList>
            <person name="Xu C."/>
        </authorList>
    </citation>
    <scope>NUCLEOTIDE SEQUENCE [LARGE SCALE GENOMIC DNA]</scope>
    <source>
        <tissue evidence="2">Fresh leaf</tissue>
    </source>
</reference>
<keyword evidence="5" id="KW-1185">Reference proteome</keyword>
<evidence type="ECO:0000313" key="5">
    <source>
        <dbReference type="Proteomes" id="UP000233551"/>
    </source>
</evidence>
<accession>A0A218WWB7</accession>
<dbReference type="InterPro" id="IPR036047">
    <property type="entry name" value="F-box-like_dom_sf"/>
</dbReference>
<dbReference type="PANTHER" id="PTHR13382:SF16">
    <property type="entry name" value="F-BOX PROTEIN SKIP28"/>
    <property type="match status" value="1"/>
</dbReference>
<dbReference type="Pfam" id="PF12937">
    <property type="entry name" value="F-box-like"/>
    <property type="match status" value="1"/>
</dbReference>